<organism evidence="1 2">
    <name type="scientific">Pedobacter frigidisoli</name>
    <dbReference type="NCBI Taxonomy" id="2530455"/>
    <lineage>
        <taxon>Bacteria</taxon>
        <taxon>Pseudomonadati</taxon>
        <taxon>Bacteroidota</taxon>
        <taxon>Sphingobacteriia</taxon>
        <taxon>Sphingobacteriales</taxon>
        <taxon>Sphingobacteriaceae</taxon>
        <taxon>Pedobacter</taxon>
    </lineage>
</organism>
<sequence length="247" mass="28457">MSIKKYHINRIEEEAEVYAPDPRQDDGVWEFVEKYYHKYYSCDEIMRNDDLCKIANGKLSGEAEKMFIEEFGEDLELATAAFDQSTRYVYERAIVGFQRSQQGTIAIVWGLKDVEERAKYNGYLLKEGDAQKVLDMLKDKHDCNISITWDVIDDYLSYIVSDSVDDVQIEWVPIMFQGNEYLGREITDLHDKDFTLTIAPISLSEAINLDAKGTGASEATLKDELIAYYATEEELKLSNKELFDLIC</sequence>
<proteinExistence type="predicted"/>
<dbReference type="EMBL" id="SJSN01000008">
    <property type="protein sequence ID" value="TCD08576.1"/>
    <property type="molecule type" value="Genomic_DNA"/>
</dbReference>
<protein>
    <submittedName>
        <fullName evidence="1">Uncharacterized protein</fullName>
    </submittedName>
</protein>
<evidence type="ECO:0000313" key="2">
    <source>
        <dbReference type="Proteomes" id="UP000291485"/>
    </source>
</evidence>
<gene>
    <name evidence="1" type="ORF">EZ449_12100</name>
</gene>
<accession>A0A4V2MMT9</accession>
<dbReference type="Proteomes" id="UP000291485">
    <property type="component" value="Unassembled WGS sequence"/>
</dbReference>
<evidence type="ECO:0000313" key="1">
    <source>
        <dbReference type="EMBL" id="TCD08576.1"/>
    </source>
</evidence>
<comment type="caution">
    <text evidence="1">The sequence shown here is derived from an EMBL/GenBank/DDBJ whole genome shotgun (WGS) entry which is preliminary data.</text>
</comment>
<keyword evidence="2" id="KW-1185">Reference proteome</keyword>
<reference evidence="1 2" key="1">
    <citation type="submission" date="2019-02" db="EMBL/GenBank/DDBJ databases">
        <title>Pedobacter sp. RP-3-11 sp. nov., isolated from Arctic soil.</title>
        <authorList>
            <person name="Dahal R.H."/>
        </authorList>
    </citation>
    <scope>NUCLEOTIDE SEQUENCE [LARGE SCALE GENOMIC DNA]</scope>
    <source>
        <strain evidence="1 2">RP-3-11</strain>
    </source>
</reference>
<dbReference type="AlphaFoldDB" id="A0A4V2MMT9"/>
<name>A0A4V2MMT9_9SPHI</name>